<feature type="non-terminal residue" evidence="1">
    <location>
        <position position="90"/>
    </location>
</feature>
<name>X1PV93_9ZZZZ</name>
<gene>
    <name evidence="1" type="ORF">S12H4_07523</name>
</gene>
<evidence type="ECO:0000313" key="1">
    <source>
        <dbReference type="EMBL" id="GAI60157.1"/>
    </source>
</evidence>
<comment type="caution">
    <text evidence="1">The sequence shown here is derived from an EMBL/GenBank/DDBJ whole genome shotgun (WGS) entry which is preliminary data.</text>
</comment>
<dbReference type="AlphaFoldDB" id="X1PV93"/>
<protein>
    <submittedName>
        <fullName evidence="1">Uncharacterized protein</fullName>
    </submittedName>
</protein>
<reference evidence="1" key="1">
    <citation type="journal article" date="2014" name="Front. Microbiol.">
        <title>High frequency of phylogenetically diverse reductive dehalogenase-homologous genes in deep subseafloor sedimentary metagenomes.</title>
        <authorList>
            <person name="Kawai M."/>
            <person name="Futagami T."/>
            <person name="Toyoda A."/>
            <person name="Takaki Y."/>
            <person name="Nishi S."/>
            <person name="Hori S."/>
            <person name="Arai W."/>
            <person name="Tsubouchi T."/>
            <person name="Morono Y."/>
            <person name="Uchiyama I."/>
            <person name="Ito T."/>
            <person name="Fujiyama A."/>
            <person name="Inagaki F."/>
            <person name="Takami H."/>
        </authorList>
    </citation>
    <scope>NUCLEOTIDE SEQUENCE</scope>
    <source>
        <strain evidence="1">Expedition CK06-06</strain>
    </source>
</reference>
<dbReference type="EMBL" id="BARW01002786">
    <property type="protein sequence ID" value="GAI60157.1"/>
    <property type="molecule type" value="Genomic_DNA"/>
</dbReference>
<proteinExistence type="predicted"/>
<accession>X1PV93</accession>
<organism evidence="1">
    <name type="scientific">marine sediment metagenome</name>
    <dbReference type="NCBI Taxonomy" id="412755"/>
    <lineage>
        <taxon>unclassified sequences</taxon>
        <taxon>metagenomes</taxon>
        <taxon>ecological metagenomes</taxon>
    </lineage>
</organism>
<sequence length="90" mass="9747">MKIYNYLSVIKSEELLSSVKGNNGKAKLRNSSSKIPGKVSEFSQEAYTVDIDKASKSDSALKIDSPEQANQIIAEVKKNIDQNPAEAACA</sequence>